<evidence type="ECO:0000313" key="1">
    <source>
        <dbReference type="EMBL" id="RNA42973.1"/>
    </source>
</evidence>
<reference evidence="1 2" key="1">
    <citation type="journal article" date="2018" name="Sci. Rep.">
        <title>Genomic signatures of local adaptation to the degree of environmental predictability in rotifers.</title>
        <authorList>
            <person name="Franch-Gras L."/>
            <person name="Hahn C."/>
            <person name="Garcia-Roger E.M."/>
            <person name="Carmona M.J."/>
            <person name="Serra M."/>
            <person name="Gomez A."/>
        </authorList>
    </citation>
    <scope>NUCLEOTIDE SEQUENCE [LARGE SCALE GENOMIC DNA]</scope>
    <source>
        <strain evidence="1">HYR1</strain>
    </source>
</reference>
<sequence>MDTTTKCENIIFLFNLVNTCCVVCTNTQYCKLTSLTEVNRKLNFFHFKIFNDCFDLKILSETSIFPFSLEYNYFYFIVLRQEYKAIFAKCWDPYKRTLNRPKFSETVTVSALAGQPLNGQSFGRSAWRN</sequence>
<dbReference type="Proteomes" id="UP000276133">
    <property type="component" value="Unassembled WGS sequence"/>
</dbReference>
<gene>
    <name evidence="1" type="ORF">BpHYR1_047472</name>
</gene>
<keyword evidence="2" id="KW-1185">Reference proteome</keyword>
<comment type="caution">
    <text evidence="1">The sequence shown here is derived from an EMBL/GenBank/DDBJ whole genome shotgun (WGS) entry which is preliminary data.</text>
</comment>
<organism evidence="1 2">
    <name type="scientific">Brachionus plicatilis</name>
    <name type="common">Marine rotifer</name>
    <name type="synonym">Brachionus muelleri</name>
    <dbReference type="NCBI Taxonomy" id="10195"/>
    <lineage>
        <taxon>Eukaryota</taxon>
        <taxon>Metazoa</taxon>
        <taxon>Spiralia</taxon>
        <taxon>Gnathifera</taxon>
        <taxon>Rotifera</taxon>
        <taxon>Eurotatoria</taxon>
        <taxon>Monogononta</taxon>
        <taxon>Pseudotrocha</taxon>
        <taxon>Ploima</taxon>
        <taxon>Brachionidae</taxon>
        <taxon>Brachionus</taxon>
    </lineage>
</organism>
<name>A0A3M7T4H6_BRAPC</name>
<accession>A0A3M7T4H6</accession>
<proteinExistence type="predicted"/>
<dbReference type="EMBL" id="REGN01000291">
    <property type="protein sequence ID" value="RNA42973.1"/>
    <property type="molecule type" value="Genomic_DNA"/>
</dbReference>
<evidence type="ECO:0000313" key="2">
    <source>
        <dbReference type="Proteomes" id="UP000276133"/>
    </source>
</evidence>
<protein>
    <submittedName>
        <fullName evidence="1">Uncharacterized protein</fullName>
    </submittedName>
</protein>
<dbReference type="AlphaFoldDB" id="A0A3M7T4H6"/>